<dbReference type="InterPro" id="IPR011989">
    <property type="entry name" value="ARM-like"/>
</dbReference>
<dbReference type="AlphaFoldDB" id="A0A914WW99"/>
<keyword evidence="4" id="KW-1185">Reference proteome</keyword>
<name>A0A914WW99_9BILA</name>
<feature type="repeat" description="HEAT" evidence="2">
    <location>
        <begin position="253"/>
        <end position="290"/>
    </location>
</feature>
<dbReference type="PROSITE" id="PS50077">
    <property type="entry name" value="HEAT_REPEAT"/>
    <property type="match status" value="1"/>
</dbReference>
<dbReference type="PANTHER" id="PTHR21467">
    <property type="entry name" value="PROTEIN PHOSPHATASE 4 REGULATORY SUBUNIT 4 PPP4R4"/>
    <property type="match status" value="1"/>
</dbReference>
<proteinExistence type="predicted"/>
<reference evidence="5" key="1">
    <citation type="submission" date="2022-11" db="UniProtKB">
        <authorList>
            <consortium name="WormBaseParasite"/>
        </authorList>
    </citation>
    <scope>IDENTIFICATION</scope>
</reference>
<dbReference type="InterPro" id="IPR016024">
    <property type="entry name" value="ARM-type_fold"/>
</dbReference>
<dbReference type="InterPro" id="IPR039918">
    <property type="entry name" value="PPP4R4"/>
</dbReference>
<feature type="region of interest" description="Disordered" evidence="3">
    <location>
        <begin position="1"/>
        <end position="36"/>
    </location>
</feature>
<dbReference type="GO" id="GO:0008287">
    <property type="term" value="C:protein serine/threonine phosphatase complex"/>
    <property type="evidence" value="ECO:0007669"/>
    <property type="project" value="TreeGrafter"/>
</dbReference>
<dbReference type="PANTHER" id="PTHR21467:SF0">
    <property type="entry name" value="SERINE_THREONINE-PROTEIN PHOSPHATASE 4 REGULATORY SUBUNIT 4"/>
    <property type="match status" value="1"/>
</dbReference>
<dbReference type="SUPFAM" id="SSF48371">
    <property type="entry name" value="ARM repeat"/>
    <property type="match status" value="1"/>
</dbReference>
<dbReference type="InterPro" id="IPR000357">
    <property type="entry name" value="HEAT"/>
</dbReference>
<dbReference type="GO" id="GO:0019888">
    <property type="term" value="F:protein phosphatase regulator activity"/>
    <property type="evidence" value="ECO:0007669"/>
    <property type="project" value="TreeGrafter"/>
</dbReference>
<sequence length="362" mass="39624">MGDMEALDAEMTEEEQQDDDSTLKSSPVLSGARSYDPDTDPELAEMLLSAVDVAANILRDGREIQKISVIRTLPDLLDGHGQECLDKVFPLVQEVLHVESTNLDMHCEGAVSFRNILANRVLCTAVPSIADEILKGILVNLNRQKDNLSAAAWLETLVDVVDHIPVDAVRYEVLPVVLSQADASQRVQRRVIASKLLEKLCSVLAPADVKADLAPCAQMLCQDSNANVRSAIGQRLPTIAKSLQSATDSVALILPCLIELCKDEDAGVREAILNTVGACMPYFDKESLQEIIVPLLRKCSEQSYRIGDETLTAVAKNLGSWCYNLRDVLSPADRAWFLSMYTRLAGVDDSQQQPANRARQGP</sequence>
<evidence type="ECO:0000256" key="3">
    <source>
        <dbReference type="SAM" id="MobiDB-lite"/>
    </source>
</evidence>
<dbReference type="Pfam" id="PF02985">
    <property type="entry name" value="HEAT"/>
    <property type="match status" value="1"/>
</dbReference>
<feature type="compositionally biased region" description="Acidic residues" evidence="3">
    <location>
        <begin position="1"/>
        <end position="20"/>
    </location>
</feature>
<dbReference type="GO" id="GO:0005829">
    <property type="term" value="C:cytosol"/>
    <property type="evidence" value="ECO:0007669"/>
    <property type="project" value="TreeGrafter"/>
</dbReference>
<protein>
    <submittedName>
        <fullName evidence="5">Uncharacterized protein</fullName>
    </submittedName>
</protein>
<evidence type="ECO:0000313" key="5">
    <source>
        <dbReference type="WBParaSite" id="PSAMB.scaffold5490size11575.g26735.t1"/>
    </source>
</evidence>
<dbReference type="Proteomes" id="UP000887566">
    <property type="component" value="Unplaced"/>
</dbReference>
<dbReference type="WBParaSite" id="PSAMB.scaffold5490size11575.g26735.t1">
    <property type="protein sequence ID" value="PSAMB.scaffold5490size11575.g26735.t1"/>
    <property type="gene ID" value="PSAMB.scaffold5490size11575.g26735"/>
</dbReference>
<evidence type="ECO:0000256" key="1">
    <source>
        <dbReference type="ARBA" id="ARBA00022737"/>
    </source>
</evidence>
<evidence type="ECO:0000256" key="2">
    <source>
        <dbReference type="PROSITE-ProRule" id="PRU00103"/>
    </source>
</evidence>
<evidence type="ECO:0000313" key="4">
    <source>
        <dbReference type="Proteomes" id="UP000887566"/>
    </source>
</evidence>
<accession>A0A914WW99</accession>
<dbReference type="Gene3D" id="1.25.10.10">
    <property type="entry name" value="Leucine-rich Repeat Variant"/>
    <property type="match status" value="1"/>
</dbReference>
<organism evidence="4 5">
    <name type="scientific">Plectus sambesii</name>
    <dbReference type="NCBI Taxonomy" id="2011161"/>
    <lineage>
        <taxon>Eukaryota</taxon>
        <taxon>Metazoa</taxon>
        <taxon>Ecdysozoa</taxon>
        <taxon>Nematoda</taxon>
        <taxon>Chromadorea</taxon>
        <taxon>Plectida</taxon>
        <taxon>Plectina</taxon>
        <taxon>Plectoidea</taxon>
        <taxon>Plectidae</taxon>
        <taxon>Plectus</taxon>
    </lineage>
</organism>
<keyword evidence="1" id="KW-0677">Repeat</keyword>
<dbReference type="InterPro" id="IPR021133">
    <property type="entry name" value="HEAT_type_2"/>
</dbReference>